<feature type="region of interest" description="Disordered" evidence="1">
    <location>
        <begin position="163"/>
        <end position="319"/>
    </location>
</feature>
<dbReference type="PANTHER" id="PTHR21514">
    <property type="entry name" value="AP-4 COMPLEX ACCESSORY SUBUNIT TEPSIN"/>
    <property type="match status" value="1"/>
</dbReference>
<accession>A0A9W7EBG5</accession>
<dbReference type="GO" id="GO:0032588">
    <property type="term" value="C:trans-Golgi network membrane"/>
    <property type="evidence" value="ECO:0007669"/>
    <property type="project" value="TreeGrafter"/>
</dbReference>
<name>A0A9W7EBG5_9STRA</name>
<reference evidence="2" key="1">
    <citation type="submission" date="2022-07" db="EMBL/GenBank/DDBJ databases">
        <title>Genome analysis of Parmales, a sister group of diatoms, reveals the evolutionary specialization of diatoms from phago-mixotrophs to photoautotrophs.</title>
        <authorList>
            <person name="Ban H."/>
            <person name="Sato S."/>
            <person name="Yoshikawa S."/>
            <person name="Kazumasa Y."/>
            <person name="Nakamura Y."/>
            <person name="Ichinomiya M."/>
            <person name="Saitoh K."/>
            <person name="Sato N."/>
            <person name="Blanc-Mathieu R."/>
            <person name="Endo H."/>
            <person name="Kuwata A."/>
            <person name="Ogata H."/>
        </authorList>
    </citation>
    <scope>NUCLEOTIDE SEQUENCE</scope>
</reference>
<evidence type="ECO:0000256" key="1">
    <source>
        <dbReference type="SAM" id="MobiDB-lite"/>
    </source>
</evidence>
<gene>
    <name evidence="2" type="ORF">TrRE_jg2338</name>
</gene>
<evidence type="ECO:0000313" key="3">
    <source>
        <dbReference type="Proteomes" id="UP001165082"/>
    </source>
</evidence>
<sequence>QQQRSGPRVVNDSSFASGGSAVDGGEYEKSLVLRLCRAGGVSMSVPQAEMSEFMQVVPTMDSDVLCEQALDLLTSGRKEVRAKAWGLIGELRGEGKCLAFLRECGEELEMRCRGEDQVRVKLVAKKAVKALLGEDGRGGQQKERSVSLEDAVKAVERTASADLLDFGETQAPEAPSAESDEASYVKVDSPPKTKPAAPPPPPPGGGGDMFGGMNLKDPPPSTSPAPTPEPLDPNPAPAPEPAVDMFGGMSLNPSPLAPCVSSPSPTPPPPGDAKGSGGPQVSAFDPLMNDNGQGGNQLNHPQQGMQGQGGVRNIGTTGTGGMGGGFGGAGNLQGMGNGGIIMNPAMMQ</sequence>
<comment type="caution">
    <text evidence="2">The sequence shown here is derived from an EMBL/GenBank/DDBJ whole genome shotgun (WGS) entry which is preliminary data.</text>
</comment>
<feature type="compositionally biased region" description="Pro residues" evidence="1">
    <location>
        <begin position="192"/>
        <end position="204"/>
    </location>
</feature>
<dbReference type="AlphaFoldDB" id="A0A9W7EBG5"/>
<dbReference type="Proteomes" id="UP001165082">
    <property type="component" value="Unassembled WGS sequence"/>
</dbReference>
<protein>
    <submittedName>
        <fullName evidence="2">Uncharacterized protein</fullName>
    </submittedName>
</protein>
<feature type="non-terminal residue" evidence="2">
    <location>
        <position position="348"/>
    </location>
</feature>
<dbReference type="EMBL" id="BRXZ01001612">
    <property type="protein sequence ID" value="GMH75244.1"/>
    <property type="molecule type" value="Genomic_DNA"/>
</dbReference>
<dbReference type="InterPro" id="IPR039273">
    <property type="entry name" value="TEPSIN"/>
</dbReference>
<feature type="compositionally biased region" description="Polar residues" evidence="1">
    <location>
        <begin position="296"/>
        <end position="305"/>
    </location>
</feature>
<evidence type="ECO:0000313" key="2">
    <source>
        <dbReference type="EMBL" id="GMH75244.1"/>
    </source>
</evidence>
<feature type="compositionally biased region" description="Gly residues" evidence="1">
    <location>
        <begin position="306"/>
        <end position="319"/>
    </location>
</feature>
<proteinExistence type="predicted"/>
<keyword evidence="3" id="KW-1185">Reference proteome</keyword>
<dbReference type="PANTHER" id="PTHR21514:SF0">
    <property type="entry name" value="AP-4 COMPLEX ACCESSORY SUBUNIT TEPSIN"/>
    <property type="match status" value="1"/>
</dbReference>
<feature type="non-terminal residue" evidence="2">
    <location>
        <position position="1"/>
    </location>
</feature>
<feature type="compositionally biased region" description="Pro residues" evidence="1">
    <location>
        <begin position="217"/>
        <end position="240"/>
    </location>
</feature>
<organism evidence="2 3">
    <name type="scientific">Triparma retinervis</name>
    <dbReference type="NCBI Taxonomy" id="2557542"/>
    <lineage>
        <taxon>Eukaryota</taxon>
        <taxon>Sar</taxon>
        <taxon>Stramenopiles</taxon>
        <taxon>Ochrophyta</taxon>
        <taxon>Bolidophyceae</taxon>
        <taxon>Parmales</taxon>
        <taxon>Triparmaceae</taxon>
        <taxon>Triparma</taxon>
    </lineage>
</organism>